<name>A0A4Y2DZ57_ARAVE</name>
<dbReference type="AlphaFoldDB" id="A0A4Y2DZ57"/>
<keyword evidence="2" id="KW-1185">Reference proteome</keyword>
<comment type="caution">
    <text evidence="1">The sequence shown here is derived from an EMBL/GenBank/DDBJ whole genome shotgun (WGS) entry which is preliminary data.</text>
</comment>
<dbReference type="Proteomes" id="UP000499080">
    <property type="component" value="Unassembled WGS sequence"/>
</dbReference>
<evidence type="ECO:0000313" key="2">
    <source>
        <dbReference type="Proteomes" id="UP000499080"/>
    </source>
</evidence>
<organism evidence="1 2">
    <name type="scientific">Araneus ventricosus</name>
    <name type="common">Orbweaver spider</name>
    <name type="synonym">Epeira ventricosa</name>
    <dbReference type="NCBI Taxonomy" id="182803"/>
    <lineage>
        <taxon>Eukaryota</taxon>
        <taxon>Metazoa</taxon>
        <taxon>Ecdysozoa</taxon>
        <taxon>Arthropoda</taxon>
        <taxon>Chelicerata</taxon>
        <taxon>Arachnida</taxon>
        <taxon>Araneae</taxon>
        <taxon>Araneomorphae</taxon>
        <taxon>Entelegynae</taxon>
        <taxon>Araneoidea</taxon>
        <taxon>Araneidae</taxon>
        <taxon>Araneus</taxon>
    </lineage>
</organism>
<dbReference type="OrthoDB" id="1418352at2759"/>
<sequence>MLRWETEDGKRKHVRRSVERRKKLKHVAGVIELPLSTVEKKMSQMILDKKLNEVLGFFESFKKSLSDKPLKDIQCKTVDVRWQYKNDKELEELVFKIAEEEL</sequence>
<gene>
    <name evidence="1" type="ORF">AVEN_149918_1</name>
</gene>
<reference evidence="1 2" key="1">
    <citation type="journal article" date="2019" name="Sci. Rep.">
        <title>Orb-weaving spider Araneus ventricosus genome elucidates the spidroin gene catalogue.</title>
        <authorList>
            <person name="Kono N."/>
            <person name="Nakamura H."/>
            <person name="Ohtoshi R."/>
            <person name="Moran D.A.P."/>
            <person name="Shinohara A."/>
            <person name="Yoshida Y."/>
            <person name="Fujiwara M."/>
            <person name="Mori M."/>
            <person name="Tomita M."/>
            <person name="Arakawa K."/>
        </authorList>
    </citation>
    <scope>NUCLEOTIDE SEQUENCE [LARGE SCALE GENOMIC DNA]</scope>
</reference>
<accession>A0A4Y2DZ57</accession>
<dbReference type="EMBL" id="BGPR01000457">
    <property type="protein sequence ID" value="GBM21349.1"/>
    <property type="molecule type" value="Genomic_DNA"/>
</dbReference>
<proteinExistence type="predicted"/>
<dbReference type="Gene3D" id="1.25.40.570">
    <property type="match status" value="1"/>
</dbReference>
<evidence type="ECO:0000313" key="1">
    <source>
        <dbReference type="EMBL" id="GBM21349.1"/>
    </source>
</evidence>
<protein>
    <submittedName>
        <fullName evidence="1">Uncharacterized protein</fullName>
    </submittedName>
</protein>